<proteinExistence type="inferred from homology"/>
<keyword evidence="2" id="KW-0805">Transcription regulation</keyword>
<dbReference type="SMART" id="SM01043">
    <property type="entry name" value="BTAD"/>
    <property type="match status" value="1"/>
</dbReference>
<evidence type="ECO:0000256" key="4">
    <source>
        <dbReference type="ARBA" id="ARBA00023163"/>
    </source>
</evidence>
<gene>
    <name evidence="7" type="ORF">F5544_38695</name>
</gene>
<dbReference type="SUPFAM" id="SSF46894">
    <property type="entry name" value="C-terminal effector domain of the bipartite response regulators"/>
    <property type="match status" value="1"/>
</dbReference>
<dbReference type="AlphaFoldDB" id="A0A6G9YR19"/>
<feature type="DNA-binding region" description="OmpR/PhoB-type" evidence="5">
    <location>
        <begin position="1"/>
        <end position="97"/>
    </location>
</feature>
<dbReference type="RefSeq" id="WP_167477787.1">
    <property type="nucleotide sequence ID" value="NZ_CP046172.1"/>
</dbReference>
<dbReference type="GO" id="GO:0003677">
    <property type="term" value="F:DNA binding"/>
    <property type="evidence" value="ECO:0007669"/>
    <property type="project" value="UniProtKB-UniRule"/>
</dbReference>
<dbReference type="Proteomes" id="UP000503540">
    <property type="component" value="Chromosome"/>
</dbReference>
<dbReference type="Pfam" id="PF00486">
    <property type="entry name" value="Trans_reg_C"/>
    <property type="match status" value="1"/>
</dbReference>
<dbReference type="Pfam" id="PF03704">
    <property type="entry name" value="BTAD"/>
    <property type="match status" value="1"/>
</dbReference>
<dbReference type="PANTHER" id="PTHR35807">
    <property type="entry name" value="TRANSCRIPTIONAL REGULATOR REDD-RELATED"/>
    <property type="match status" value="1"/>
</dbReference>
<organism evidence="7 8">
    <name type="scientific">Nocardia arthritidis</name>
    <dbReference type="NCBI Taxonomy" id="228602"/>
    <lineage>
        <taxon>Bacteria</taxon>
        <taxon>Bacillati</taxon>
        <taxon>Actinomycetota</taxon>
        <taxon>Actinomycetes</taxon>
        <taxon>Mycobacteriales</taxon>
        <taxon>Nocardiaceae</taxon>
        <taxon>Nocardia</taxon>
    </lineage>
</organism>
<dbReference type="EMBL" id="CP046172">
    <property type="protein sequence ID" value="QIS15560.1"/>
    <property type="molecule type" value="Genomic_DNA"/>
</dbReference>
<dbReference type="InterPro" id="IPR036388">
    <property type="entry name" value="WH-like_DNA-bd_sf"/>
</dbReference>
<dbReference type="Gene3D" id="1.10.10.10">
    <property type="entry name" value="Winged helix-like DNA-binding domain superfamily/Winged helix DNA-binding domain"/>
    <property type="match status" value="1"/>
</dbReference>
<dbReference type="InterPro" id="IPR051677">
    <property type="entry name" value="AfsR-DnrI-RedD_regulator"/>
</dbReference>
<evidence type="ECO:0000259" key="6">
    <source>
        <dbReference type="PROSITE" id="PS51755"/>
    </source>
</evidence>
<keyword evidence="4" id="KW-0804">Transcription</keyword>
<keyword evidence="8" id="KW-1185">Reference proteome</keyword>
<dbReference type="SMART" id="SM00862">
    <property type="entry name" value="Trans_reg_C"/>
    <property type="match status" value="1"/>
</dbReference>
<dbReference type="InterPro" id="IPR011990">
    <property type="entry name" value="TPR-like_helical_dom_sf"/>
</dbReference>
<evidence type="ECO:0000313" key="7">
    <source>
        <dbReference type="EMBL" id="QIS15560.1"/>
    </source>
</evidence>
<dbReference type="InterPro" id="IPR005158">
    <property type="entry name" value="BTAD"/>
</dbReference>
<evidence type="ECO:0000313" key="8">
    <source>
        <dbReference type="Proteomes" id="UP000503540"/>
    </source>
</evidence>
<dbReference type="PROSITE" id="PS51755">
    <property type="entry name" value="OMPR_PHOB"/>
    <property type="match status" value="1"/>
</dbReference>
<dbReference type="SUPFAM" id="SSF48452">
    <property type="entry name" value="TPR-like"/>
    <property type="match status" value="1"/>
</dbReference>
<dbReference type="GO" id="GO:0006355">
    <property type="term" value="P:regulation of DNA-templated transcription"/>
    <property type="evidence" value="ECO:0007669"/>
    <property type="project" value="InterPro"/>
</dbReference>
<protein>
    <recommendedName>
        <fullName evidence="6">OmpR/PhoB-type domain-containing protein</fullName>
    </recommendedName>
</protein>
<keyword evidence="3 5" id="KW-0238">DNA-binding</keyword>
<reference evidence="7 8" key="1">
    <citation type="journal article" date="2019" name="ACS Chem. Biol.">
        <title>Identification and Mobilization of a Cryptic Antibiotic Biosynthesis Gene Locus from a Human-Pathogenic Nocardia Isolate.</title>
        <authorList>
            <person name="Herisse M."/>
            <person name="Ishida K."/>
            <person name="Porter J.L."/>
            <person name="Howden B."/>
            <person name="Hertweck C."/>
            <person name="Stinear T.P."/>
            <person name="Pidot S.J."/>
        </authorList>
    </citation>
    <scope>NUCLEOTIDE SEQUENCE [LARGE SCALE GENOMIC DNA]</scope>
    <source>
        <strain evidence="7 8">AUSMDU00012717</strain>
    </source>
</reference>
<accession>A0A6G9YR19</accession>
<dbReference type="GO" id="GO:0000160">
    <property type="term" value="P:phosphorelay signal transduction system"/>
    <property type="evidence" value="ECO:0007669"/>
    <property type="project" value="InterPro"/>
</dbReference>
<dbReference type="InterPro" id="IPR016032">
    <property type="entry name" value="Sig_transdc_resp-reg_C-effctor"/>
</dbReference>
<dbReference type="Gene3D" id="1.25.40.10">
    <property type="entry name" value="Tetratricopeptide repeat domain"/>
    <property type="match status" value="1"/>
</dbReference>
<dbReference type="KEGG" id="nah:F5544_38695"/>
<evidence type="ECO:0000256" key="5">
    <source>
        <dbReference type="PROSITE-ProRule" id="PRU01091"/>
    </source>
</evidence>
<sequence>MLDISLLGNLSVRIDGRSIVPSAAKPRVILALLAANVDSVVSVESITNEIWGNAAPRSARTVIQNYIMALRKLASPTNGATVKEYLRTHSGGYMLAAESASVDMYRFDRASSAGHRAREMGDLEQASQHFADALAVWRGRPLADIRVGNTLGMLAGRLEEARLNVLDRKAEVDLRLGRHHEVLGDLTSLAGQYPTHEGFCAHLMLALYRSGRRPEALHVYRRLRTRMVEDQALEPSPTLRRLHSSMLSGDRTTVSSGIPSDLAARPWTLHAESEV</sequence>
<dbReference type="InterPro" id="IPR001867">
    <property type="entry name" value="OmpR/PhoB-type_DNA-bd"/>
</dbReference>
<evidence type="ECO:0000256" key="3">
    <source>
        <dbReference type="ARBA" id="ARBA00023125"/>
    </source>
</evidence>
<evidence type="ECO:0000256" key="2">
    <source>
        <dbReference type="ARBA" id="ARBA00023015"/>
    </source>
</evidence>
<evidence type="ECO:0000256" key="1">
    <source>
        <dbReference type="ARBA" id="ARBA00005820"/>
    </source>
</evidence>
<dbReference type="CDD" id="cd15831">
    <property type="entry name" value="BTAD"/>
    <property type="match status" value="1"/>
</dbReference>
<dbReference type="PANTHER" id="PTHR35807:SF1">
    <property type="entry name" value="TRANSCRIPTIONAL REGULATOR REDD"/>
    <property type="match status" value="1"/>
</dbReference>
<name>A0A6G9YR19_9NOCA</name>
<comment type="similarity">
    <text evidence="1">Belongs to the AfsR/DnrI/RedD regulatory family.</text>
</comment>
<feature type="domain" description="OmpR/PhoB-type" evidence="6">
    <location>
        <begin position="1"/>
        <end position="97"/>
    </location>
</feature>